<accession>A0A0M0LAK2</accession>
<dbReference type="PATRIC" id="fig|284581.3.peg.4451"/>
<dbReference type="STRING" id="284581.AMD01_05365"/>
<dbReference type="Gene3D" id="3.40.1350.10">
    <property type="match status" value="1"/>
</dbReference>
<dbReference type="AlphaFoldDB" id="A0A0M0LAK2"/>
<evidence type="ECO:0000313" key="1">
    <source>
        <dbReference type="EMBL" id="KOO47688.1"/>
    </source>
</evidence>
<evidence type="ECO:0000313" key="2">
    <source>
        <dbReference type="Proteomes" id="UP000037558"/>
    </source>
</evidence>
<dbReference type="GO" id="GO:0003676">
    <property type="term" value="F:nucleic acid binding"/>
    <property type="evidence" value="ECO:0007669"/>
    <property type="project" value="InterPro"/>
</dbReference>
<name>A0A0M0LAK2_9BACI</name>
<protein>
    <recommendedName>
        <fullName evidence="3">Nuclease</fullName>
    </recommendedName>
</protein>
<dbReference type="InterPro" id="IPR011856">
    <property type="entry name" value="tRNA_endonuc-like_dom_sf"/>
</dbReference>
<evidence type="ECO:0008006" key="3">
    <source>
        <dbReference type="Google" id="ProtNLM"/>
    </source>
</evidence>
<keyword evidence="2" id="KW-1185">Reference proteome</keyword>
<dbReference type="Proteomes" id="UP000037558">
    <property type="component" value="Unassembled WGS sequence"/>
</dbReference>
<comment type="caution">
    <text evidence="1">The sequence shown here is derived from an EMBL/GenBank/DDBJ whole genome shotgun (WGS) entry which is preliminary data.</text>
</comment>
<organism evidence="1 2">
    <name type="scientific">Priestia koreensis</name>
    <dbReference type="NCBI Taxonomy" id="284581"/>
    <lineage>
        <taxon>Bacteria</taxon>
        <taxon>Bacillati</taxon>
        <taxon>Bacillota</taxon>
        <taxon>Bacilli</taxon>
        <taxon>Bacillales</taxon>
        <taxon>Bacillaceae</taxon>
        <taxon>Priestia</taxon>
    </lineage>
</organism>
<dbReference type="EMBL" id="LILC01000007">
    <property type="protein sequence ID" value="KOO47688.1"/>
    <property type="molecule type" value="Genomic_DNA"/>
</dbReference>
<proteinExistence type="predicted"/>
<reference evidence="2" key="1">
    <citation type="submission" date="2015-08" db="EMBL/GenBank/DDBJ databases">
        <title>Fjat-14210 dsm16467.</title>
        <authorList>
            <person name="Liu B."/>
            <person name="Wang J."/>
            <person name="Zhu Y."/>
            <person name="Liu G."/>
            <person name="Chen Q."/>
            <person name="Chen Z."/>
            <person name="Lan J."/>
            <person name="Che J."/>
            <person name="Ge C."/>
            <person name="Shi H."/>
            <person name="Pan Z."/>
            <person name="Liu X."/>
        </authorList>
    </citation>
    <scope>NUCLEOTIDE SEQUENCE [LARGE SCALE GENOMIC DNA]</scope>
    <source>
        <strain evidence="2">DSM 16467</strain>
    </source>
</reference>
<sequence length="349" mass="39988">MNVWKVEDNTLKELPKSRLDSEDRLENWIAADSSITGLDLLVIGKQVVTLYGGRIDLLAMDYEGNLVILELKRDRTPRDVVSQTLDYASWVKDLTYEQVDAIATNYLQRKLSDAFFNRFGVDLPQEINRQHSMIIVASELDPSSERIVQYLSSQYNININCIFFDFFKEKDQEFLGRSWLMDPEEVSERTKPSKSASPWTGIYYVNVGDGEHRSWEDCKTYGFLSAGQGKKYRDAIQKLNVGDKVMAYLKGKGYVGFGEVISPARMVKDFTLPDETKLLDHRLVQPNISNNQDDPELADWTVGVKWLHSIDRDSAVTFTGIFSNQNVVCKLKHKPTIDHLAKYFPVNSY</sequence>
<gene>
    <name evidence="1" type="ORF">AMD01_05365</name>
</gene>